<dbReference type="PANTHER" id="PTHR23514">
    <property type="entry name" value="BYPASS OF STOP CODON PROTEIN 6"/>
    <property type="match status" value="1"/>
</dbReference>
<keyword evidence="6 7" id="KW-0472">Membrane</keyword>
<dbReference type="InterPro" id="IPR051788">
    <property type="entry name" value="MFS_Transporter"/>
</dbReference>
<evidence type="ECO:0000256" key="7">
    <source>
        <dbReference type="SAM" id="Phobius"/>
    </source>
</evidence>
<evidence type="ECO:0000256" key="2">
    <source>
        <dbReference type="ARBA" id="ARBA00008335"/>
    </source>
</evidence>
<organism evidence="9 10">
    <name type="scientific">Pseudonocardia ammonioxydans</name>
    <dbReference type="NCBI Taxonomy" id="260086"/>
    <lineage>
        <taxon>Bacteria</taxon>
        <taxon>Bacillati</taxon>
        <taxon>Actinomycetota</taxon>
        <taxon>Actinomycetes</taxon>
        <taxon>Pseudonocardiales</taxon>
        <taxon>Pseudonocardiaceae</taxon>
        <taxon>Pseudonocardia</taxon>
    </lineage>
</organism>
<feature type="transmembrane region" description="Helical" evidence="7">
    <location>
        <begin position="101"/>
        <end position="125"/>
    </location>
</feature>
<dbReference type="GO" id="GO:0022857">
    <property type="term" value="F:transmembrane transporter activity"/>
    <property type="evidence" value="ECO:0007669"/>
    <property type="project" value="InterPro"/>
</dbReference>
<dbReference type="OrthoDB" id="62126at2"/>
<dbReference type="InterPro" id="IPR011701">
    <property type="entry name" value="MFS"/>
</dbReference>
<feature type="transmembrane region" description="Helical" evidence="7">
    <location>
        <begin position="361"/>
        <end position="384"/>
    </location>
</feature>
<evidence type="ECO:0000313" key="10">
    <source>
        <dbReference type="Proteomes" id="UP000199614"/>
    </source>
</evidence>
<name>A0A1I4XZC3_PSUAM</name>
<feature type="transmembrane region" description="Helical" evidence="7">
    <location>
        <begin position="12"/>
        <end position="33"/>
    </location>
</feature>
<evidence type="ECO:0000256" key="5">
    <source>
        <dbReference type="ARBA" id="ARBA00022989"/>
    </source>
</evidence>
<dbReference type="Gene3D" id="1.20.1250.20">
    <property type="entry name" value="MFS general substrate transporter like domains"/>
    <property type="match status" value="2"/>
</dbReference>
<dbReference type="RefSeq" id="WP_093342584.1">
    <property type="nucleotide sequence ID" value="NZ_FOUY01000012.1"/>
</dbReference>
<feature type="transmembrane region" description="Helical" evidence="7">
    <location>
        <begin position="161"/>
        <end position="184"/>
    </location>
</feature>
<comment type="similarity">
    <text evidence="2">Belongs to the major facilitator superfamily.</text>
</comment>
<proteinExistence type="inferred from homology"/>
<evidence type="ECO:0000259" key="8">
    <source>
        <dbReference type="PROSITE" id="PS50850"/>
    </source>
</evidence>
<sequence length="400" mass="39372">MPERSLITRAGSIGCCTAMVAAGALLSAYGPAIPAFQEHFDLAEAAAGAGLGVQSVGAVAGVLLAQTVLRLRGNRFTVGVSMALMGVGALAVAAAPTWPLLLLGAVVAGLGLGGCDSLITQLFIVGHGSRGPTMVNIAHACFGLGTVAAPLSAAGTGPAGYGFVFLGIAVLAFAGLAMVGGLVPRPTPAEVDMSTGGGGTGAAPTVGPALAVLGSFVALYLMHFGVQSGIGSWEPTFLLDLGHPASVAALATSGFWLAMVLGRFVAAMLVRVVRPSLLVVGSCAGLVAATALTFHPPAAVGALLLAGLFIGPIFPNGLTWLATTGHANGSRFAYVIAASMVGSALAPVGFGAALAASGTGAFPAAVLIVAAATLAASIGTLLLARERREHRRPREHSGSG</sequence>
<dbReference type="InterPro" id="IPR036259">
    <property type="entry name" value="MFS_trans_sf"/>
</dbReference>
<evidence type="ECO:0000256" key="6">
    <source>
        <dbReference type="ARBA" id="ARBA00023136"/>
    </source>
</evidence>
<feature type="transmembrane region" description="Helical" evidence="7">
    <location>
        <begin position="246"/>
        <end position="270"/>
    </location>
</feature>
<dbReference type="InterPro" id="IPR020846">
    <property type="entry name" value="MFS_dom"/>
</dbReference>
<evidence type="ECO:0000256" key="3">
    <source>
        <dbReference type="ARBA" id="ARBA00022448"/>
    </source>
</evidence>
<feature type="transmembrane region" description="Helical" evidence="7">
    <location>
        <begin position="45"/>
        <end position="64"/>
    </location>
</feature>
<protein>
    <submittedName>
        <fullName evidence="9">Fucose permease</fullName>
    </submittedName>
</protein>
<comment type="subcellular location">
    <subcellularLocation>
        <location evidence="1">Cell membrane</location>
        <topology evidence="1">Multi-pass membrane protein</topology>
    </subcellularLocation>
</comment>
<feature type="transmembrane region" description="Helical" evidence="7">
    <location>
        <begin position="205"/>
        <end position="226"/>
    </location>
</feature>
<dbReference type="STRING" id="260086.SAMN05216207_101288"/>
<gene>
    <name evidence="9" type="ORF">SAMN05216207_101288</name>
</gene>
<feature type="transmembrane region" description="Helical" evidence="7">
    <location>
        <begin position="333"/>
        <end position="355"/>
    </location>
</feature>
<dbReference type="Proteomes" id="UP000199614">
    <property type="component" value="Unassembled WGS sequence"/>
</dbReference>
<feature type="transmembrane region" description="Helical" evidence="7">
    <location>
        <begin position="300"/>
        <end position="321"/>
    </location>
</feature>
<dbReference type="EMBL" id="FOUY01000012">
    <property type="protein sequence ID" value="SFN31261.1"/>
    <property type="molecule type" value="Genomic_DNA"/>
</dbReference>
<dbReference type="PROSITE" id="PS50850">
    <property type="entry name" value="MFS"/>
    <property type="match status" value="1"/>
</dbReference>
<feature type="transmembrane region" description="Helical" evidence="7">
    <location>
        <begin position="76"/>
        <end position="95"/>
    </location>
</feature>
<dbReference type="GO" id="GO:0005886">
    <property type="term" value="C:plasma membrane"/>
    <property type="evidence" value="ECO:0007669"/>
    <property type="project" value="UniProtKB-SubCell"/>
</dbReference>
<keyword evidence="3" id="KW-0813">Transport</keyword>
<keyword evidence="5 7" id="KW-1133">Transmembrane helix</keyword>
<evidence type="ECO:0000313" key="9">
    <source>
        <dbReference type="EMBL" id="SFN31261.1"/>
    </source>
</evidence>
<evidence type="ECO:0000256" key="4">
    <source>
        <dbReference type="ARBA" id="ARBA00022692"/>
    </source>
</evidence>
<dbReference type="SUPFAM" id="SSF103473">
    <property type="entry name" value="MFS general substrate transporter"/>
    <property type="match status" value="1"/>
</dbReference>
<accession>A0A1I4XZC3</accession>
<dbReference type="AlphaFoldDB" id="A0A1I4XZC3"/>
<keyword evidence="4 7" id="KW-0812">Transmembrane</keyword>
<evidence type="ECO:0000256" key="1">
    <source>
        <dbReference type="ARBA" id="ARBA00004651"/>
    </source>
</evidence>
<reference evidence="9 10" key="1">
    <citation type="submission" date="2016-10" db="EMBL/GenBank/DDBJ databases">
        <authorList>
            <person name="de Groot N.N."/>
        </authorList>
    </citation>
    <scope>NUCLEOTIDE SEQUENCE [LARGE SCALE GENOMIC DNA]</scope>
    <source>
        <strain evidence="9 10">CGMCC 4.1877</strain>
    </source>
</reference>
<feature type="domain" description="Major facilitator superfamily (MFS) profile" evidence="8">
    <location>
        <begin position="1"/>
        <end position="388"/>
    </location>
</feature>
<dbReference type="PANTHER" id="PTHR23514:SF3">
    <property type="entry name" value="BYPASS OF STOP CODON PROTEIN 6"/>
    <property type="match status" value="1"/>
</dbReference>
<keyword evidence="10" id="KW-1185">Reference proteome</keyword>
<feature type="transmembrane region" description="Helical" evidence="7">
    <location>
        <begin position="137"/>
        <end position="155"/>
    </location>
</feature>
<feature type="transmembrane region" description="Helical" evidence="7">
    <location>
        <begin position="277"/>
        <end position="294"/>
    </location>
</feature>
<dbReference type="Pfam" id="PF07690">
    <property type="entry name" value="MFS_1"/>
    <property type="match status" value="1"/>
</dbReference>